<name>A0A2W4DEA8_9HYPH</name>
<dbReference type="InterPro" id="IPR000160">
    <property type="entry name" value="GGDEF_dom"/>
</dbReference>
<dbReference type="NCBIfam" id="TIGR00254">
    <property type="entry name" value="GGDEF"/>
    <property type="match status" value="1"/>
</dbReference>
<evidence type="ECO:0000313" key="5">
    <source>
        <dbReference type="Proteomes" id="UP000248925"/>
    </source>
</evidence>
<dbReference type="SUPFAM" id="SSF55073">
    <property type="entry name" value="Nucleotide cyclase"/>
    <property type="match status" value="1"/>
</dbReference>
<dbReference type="InterPro" id="IPR035965">
    <property type="entry name" value="PAS-like_dom_sf"/>
</dbReference>
<dbReference type="OrthoDB" id="9814202at2"/>
<keyword evidence="5" id="KW-1185">Reference proteome</keyword>
<feature type="domain" description="EAL" evidence="2">
    <location>
        <begin position="425"/>
        <end position="675"/>
    </location>
</feature>
<dbReference type="Gene3D" id="3.20.20.450">
    <property type="entry name" value="EAL domain"/>
    <property type="match status" value="1"/>
</dbReference>
<dbReference type="Proteomes" id="UP000248925">
    <property type="component" value="Unassembled WGS sequence"/>
</dbReference>
<dbReference type="GO" id="GO:0071732">
    <property type="term" value="P:cellular response to nitric oxide"/>
    <property type="evidence" value="ECO:0007669"/>
    <property type="project" value="UniProtKB-ARBA"/>
</dbReference>
<evidence type="ECO:0000259" key="3">
    <source>
        <dbReference type="PROSITE" id="PS50887"/>
    </source>
</evidence>
<organism evidence="4 5">
    <name type="scientific">Rhizobium tubonense</name>
    <dbReference type="NCBI Taxonomy" id="484088"/>
    <lineage>
        <taxon>Bacteria</taxon>
        <taxon>Pseudomonadati</taxon>
        <taxon>Pseudomonadota</taxon>
        <taxon>Alphaproteobacteria</taxon>
        <taxon>Hyphomicrobiales</taxon>
        <taxon>Rhizobiaceae</taxon>
        <taxon>Rhizobium/Agrobacterium group</taxon>
        <taxon>Rhizobium</taxon>
    </lineage>
</organism>
<dbReference type="InterPro" id="IPR035919">
    <property type="entry name" value="EAL_sf"/>
</dbReference>
<dbReference type="FunFam" id="3.20.20.450:FF:000001">
    <property type="entry name" value="Cyclic di-GMP phosphodiesterase yahA"/>
    <property type="match status" value="1"/>
</dbReference>
<dbReference type="InterPro" id="IPR052155">
    <property type="entry name" value="Biofilm_reg_signaling"/>
</dbReference>
<sequence length="679" mass="74459">MFNSSQVILDNVSQGIAVLDADLRLTLFNDRLKELLRPPEGVIYTGVSAKTIAALIPVHAHSSQSSSGESENWLTKLHTCLTPFHQEVVVDGRVVLMTSIPTSDGGWLITFDDISALSGMKKELADQNSRFDAALSNMPHGLCMFDADKNLLLCNIAYARLYDLPELLTLRGTSLTQILDYRQITGNAPARRDTYFDVVIEAALKGSTASQNISLADGRVIKISHQPMVNGGYVATHEDVTEAVRAEEQIKHMAGHDPLTGLPNRTLLREKLDRELARGGDGNAIALLCLDLDHFKDVNDTLGHAVGDLLLKEVTERLKSCLREGDNIARLGGDEFVVFQRCVQTRRQASSLAQRLVDAIGETFKIDGHTIHIGVSIGIATAPDDGDAADVLLRHADTALYRAKSSGRSTYCFFEPAMDANIQVRRKLEVDLRHALVARQFEIYYQPQVDTATEQIIGFEALLRWNHPERGLVSPDEFIPLAEETGLIVPIGEWVLRQACKDAAHWPAPISIAVNLSPLQFRSQTLAHTVVSALTESGLSASRLELEITESVLLTNSEAALATLHHIRSLGVRIAMDDFGTGYSSLSYLRLFPFDKIKIDQSFIRELGHSRDCAAIVKAVVDLGTSLGITTTAEGVETTEQLRRVREQGCSEIQGYLFGKPLPLSSVNEVLRRLSASAA</sequence>
<dbReference type="Pfam" id="PF12860">
    <property type="entry name" value="PAS_7"/>
    <property type="match status" value="2"/>
</dbReference>
<dbReference type="CDD" id="cd01949">
    <property type="entry name" value="GGDEF"/>
    <property type="match status" value="1"/>
</dbReference>
<dbReference type="Gene3D" id="3.30.450.20">
    <property type="entry name" value="PAS domain"/>
    <property type="match status" value="2"/>
</dbReference>
<evidence type="ECO:0000256" key="1">
    <source>
        <dbReference type="ARBA" id="ARBA00051114"/>
    </source>
</evidence>
<dbReference type="SUPFAM" id="SSF141868">
    <property type="entry name" value="EAL domain-like"/>
    <property type="match status" value="1"/>
</dbReference>
<dbReference type="InterPro" id="IPR043128">
    <property type="entry name" value="Rev_trsase/Diguanyl_cyclase"/>
</dbReference>
<dbReference type="PROSITE" id="PS50883">
    <property type="entry name" value="EAL"/>
    <property type="match status" value="1"/>
</dbReference>
<gene>
    <name evidence="4" type="ORF">CPY51_08395</name>
</gene>
<evidence type="ECO:0000259" key="2">
    <source>
        <dbReference type="PROSITE" id="PS50883"/>
    </source>
</evidence>
<dbReference type="EMBL" id="PCDP01000028">
    <property type="protein sequence ID" value="PZM15054.1"/>
    <property type="molecule type" value="Genomic_DNA"/>
</dbReference>
<dbReference type="InterPro" id="IPR001633">
    <property type="entry name" value="EAL_dom"/>
</dbReference>
<dbReference type="PANTHER" id="PTHR44757:SF2">
    <property type="entry name" value="BIOFILM ARCHITECTURE MAINTENANCE PROTEIN MBAA"/>
    <property type="match status" value="1"/>
</dbReference>
<dbReference type="Pfam" id="PF00563">
    <property type="entry name" value="EAL"/>
    <property type="match status" value="1"/>
</dbReference>
<dbReference type="RefSeq" id="WP_111159819.1">
    <property type="nucleotide sequence ID" value="NZ_PCDP01000028.1"/>
</dbReference>
<dbReference type="SMART" id="SM00267">
    <property type="entry name" value="GGDEF"/>
    <property type="match status" value="1"/>
</dbReference>
<dbReference type="InterPro" id="IPR029787">
    <property type="entry name" value="Nucleotide_cyclase"/>
</dbReference>
<reference evidence="4 5" key="1">
    <citation type="journal article" date="2018" name="Sci. Rep.">
        <title>Rhizobium tumorigenes sp. nov., a novel plant tumorigenic bacterium isolated from cane gall tumors on thornless blackberry.</title>
        <authorList>
            <person name="Kuzmanovi N."/>
            <person name="Smalla K."/>
            <person name="Gronow S."/>
            <person name="PuBawska J."/>
        </authorList>
    </citation>
    <scope>NUCLEOTIDE SEQUENCE [LARGE SCALE GENOMIC DNA]</scope>
    <source>
        <strain evidence="4 5">CCBAU 85046</strain>
    </source>
</reference>
<dbReference type="SMART" id="SM00052">
    <property type="entry name" value="EAL"/>
    <property type="match status" value="1"/>
</dbReference>
<dbReference type="AlphaFoldDB" id="A0A2W4DEA8"/>
<accession>A0A2W4DEA8</accession>
<comment type="caution">
    <text evidence="4">The sequence shown here is derived from an EMBL/GenBank/DDBJ whole genome shotgun (WGS) entry which is preliminary data.</text>
</comment>
<dbReference type="PANTHER" id="PTHR44757">
    <property type="entry name" value="DIGUANYLATE CYCLASE DGCP"/>
    <property type="match status" value="1"/>
</dbReference>
<feature type="domain" description="GGDEF" evidence="3">
    <location>
        <begin position="283"/>
        <end position="416"/>
    </location>
</feature>
<dbReference type="PROSITE" id="PS50887">
    <property type="entry name" value="GGDEF"/>
    <property type="match status" value="1"/>
</dbReference>
<dbReference type="Pfam" id="PF00990">
    <property type="entry name" value="GGDEF"/>
    <property type="match status" value="1"/>
</dbReference>
<dbReference type="CDD" id="cd01948">
    <property type="entry name" value="EAL"/>
    <property type="match status" value="1"/>
</dbReference>
<comment type="catalytic activity">
    <reaction evidence="1">
        <text>3',3'-c-di-GMP + H2O = 5'-phosphoguanylyl(3'-&gt;5')guanosine + H(+)</text>
        <dbReference type="Rhea" id="RHEA:24902"/>
        <dbReference type="ChEBI" id="CHEBI:15377"/>
        <dbReference type="ChEBI" id="CHEBI:15378"/>
        <dbReference type="ChEBI" id="CHEBI:58754"/>
        <dbReference type="ChEBI" id="CHEBI:58805"/>
        <dbReference type="EC" id="3.1.4.52"/>
    </reaction>
    <physiologicalReaction direction="left-to-right" evidence="1">
        <dbReference type="Rhea" id="RHEA:24903"/>
    </physiologicalReaction>
</comment>
<dbReference type="FunFam" id="3.30.70.270:FF:000001">
    <property type="entry name" value="Diguanylate cyclase domain protein"/>
    <property type="match status" value="1"/>
</dbReference>
<dbReference type="Gene3D" id="3.30.70.270">
    <property type="match status" value="1"/>
</dbReference>
<evidence type="ECO:0000313" key="4">
    <source>
        <dbReference type="EMBL" id="PZM15054.1"/>
    </source>
</evidence>
<proteinExistence type="predicted"/>
<dbReference type="SUPFAM" id="SSF55785">
    <property type="entry name" value="PYP-like sensor domain (PAS domain)"/>
    <property type="match status" value="1"/>
</dbReference>
<protein>
    <submittedName>
        <fullName evidence="4">Bifunctional diguanylate cyclase/phosphodiesterase</fullName>
    </submittedName>
</protein>
<dbReference type="GO" id="GO:0071111">
    <property type="term" value="F:cyclic-guanylate-specific phosphodiesterase activity"/>
    <property type="evidence" value="ECO:0007669"/>
    <property type="project" value="UniProtKB-EC"/>
</dbReference>